<dbReference type="EMBL" id="QUZU01000014">
    <property type="protein sequence ID" value="TFY88902.1"/>
    <property type="molecule type" value="Genomic_DNA"/>
</dbReference>
<sequence>MSTDILDSDSPAWAGQLVFDDPGTTFEERQKAIRLLLARRINSVSQPSLTLNLMHAAHVRCVEASKVLRHLLRRAPRILPVIRHALRDAFAMDPDLLLFTEPLAPQPARHMNSLIDRALGLFAHPFVPINLHHFTGLSVRGNPTCTLPYNAREALERVSGLGLAALLDRGEQDYWQALANGSWLSRRGRWVALRSSVFADHAFLAHQLYQLSQAGYAMVRQLIDAPTAQARQRAGGAWATLRVGEVLWSHATSGGLAIPGALHLYRDLWADSPQVVYLPSLRRQFHEFSSWRQLLAELPALINESLLGIAWQYLPLKRGAKAGAELLQPGRALSADALAHSANALLDQQRANEWGCVLSIDYMAPVAPGQASPNRHAARLLRFIEKNRKHLAGRTLFDDELEEVLAWDARRRRTQINFAGLSSDLALRTREEGVARYEKRLLTLLDAQDSTLQTQAYQAFLALEKKHQTHARAVTQWAHAEGGHLLHKAFWLERPDGQRKRASLLIWAQRQALRSEAQLERTLKLIKQSHLERLLEVLDKPLASERGNSDTRVLRVSVVGNDSRVLALASEGRQHTLYTLLGLFVVTTARAMVAPALGQPVVLVASGAQGGLAVFDSLDALSHGLRASLASRDGSGLWQCIGRDVREAARMAVAGLAPDEVLEVEYTVMAQDVMQEDFKALIEHYARLDKLIDDDVRLFSAISDPVVCHLQLIQELSEHLQVPVNEQRALAMVNVDFTRLMAGQAKKQPAWLVAATLLQRKRYQRLERRYLSSALALESRVGQLVPDFYAFARERLVKHLIQDGFKVAQGEQAASDELDIDKPLLSLPDDVTSYYDGWAAHSPPGDRQVRKVVSRERTTFSLLQLALHNLDPLAPWTVWRLNRARYLEPAWERRLSAQYLLKMVSSLDIAGTYLRLVQRAFYPLPSAPTGLSQALVQRATLHLTQLQVFSAALQGLSDPAQRLFNTVMAAHDPAGLVQNGVRAVLHFIRLRGYTLKHDRHITGVLVMVDQVSQRCLVYWPTASGFPVLSEYGSWQVAKDALNREGAAPENVKALSQLVAPGWEVEAMSSYPGCVPASKRAASRLTPIVNLPWAMPGLFVYSVGEAIARFIATFKIKHNVPVAEPRAVEAQIQEQIAAAPMDWLDFVSTTHCDAVALLSHGRVLEAQRQVHAYANSADTLAQYREQRLGMQWDATVRGLLSFVPVLGLGVGIYEVLLAARRYHQSGRGEEAVDVAFMTVMAFFEILSSFLPSPKSLIKGGTLVGAAVVRGSLRQLQRRLALAGKTVPRPPVATRPGKMLERFKQPFSRDGAIALKGRDEKGVYAKNGEQFFVDGESAYKVYQRSGEPFLRLKSPVGDTQGELVLHIRQERDWLLGADSAPPSPQPGPSSGRLQPFRSQGATHWVPPSWEALEQAMGQASIDPMRFRSWAITAPLTLTELLPEQRIFEVADTSARRYSVVHHEGLHYRVLPSGADVSPRKLMFVTRNQPLEHAASLDIAYWLEVGLFDQPIPATFGANGQWVFRRPLFRESLRVSLVRAFPSMTANSRTFLIARLLELSDPSHSLTATHLLRLRVTLDRWLLPNAVGRTDDLLRLLRPHHSTTRSSIFIGSERTTPAFERVDFTVHEMPHMSLRLVGRTNLNERSLAMQKEVRRVLEQQGFVVHDLYKTPGAAAWLDFSCTHPQSDNHYYVLTRWANSASIKLHSVNLMQMTDEWFELKLAKRGYDSAYIPIKRAMDEQRLVKIVAGIQWTPTAPPTVFFVRFGSLKPGKSMPPPPRQKRPHSPG</sequence>
<protein>
    <recommendedName>
        <fullName evidence="2">Dermonecrotic toxin N-terminal domain-containing protein</fullName>
    </recommendedName>
</protein>
<accession>A0A4Z0AQ29</accession>
<evidence type="ECO:0000313" key="3">
    <source>
        <dbReference type="EMBL" id="TFY88902.1"/>
    </source>
</evidence>
<dbReference type="InterPro" id="IPR046673">
    <property type="entry name" value="ToxA_N"/>
</dbReference>
<name>A0A4Z0AQ29_9PSED</name>
<feature type="domain" description="Dermonecrotic toxin N-terminal" evidence="2">
    <location>
        <begin position="786"/>
        <end position="1057"/>
    </location>
</feature>
<feature type="region of interest" description="Disordered" evidence="1">
    <location>
        <begin position="1374"/>
        <end position="1397"/>
    </location>
</feature>
<proteinExistence type="predicted"/>
<dbReference type="Proteomes" id="UP000297391">
    <property type="component" value="Unassembled WGS sequence"/>
</dbReference>
<reference evidence="3 4" key="1">
    <citation type="journal article" date="2019" name="Syst. Appl. Microbiol.">
        <title>New species of pathogenic Pseudomonas isolated from citrus in Tunisia: Proposal of Pseudomonas kairouanensis sp. nov. and Pseudomonas nabeulensis sp. nov.</title>
        <authorList>
            <person name="Oueslati M."/>
            <person name="Mulet M."/>
            <person name="Gomila M."/>
            <person name="Berge O."/>
            <person name="Hajlaoui M.R."/>
            <person name="Lalucat J."/>
            <person name="Sadfi-Zouaoui N."/>
            <person name="Garcia-Valdes E."/>
        </authorList>
    </citation>
    <scope>NUCLEOTIDE SEQUENCE [LARGE SCALE GENOMIC DNA]</scope>
    <source>
        <strain evidence="3 4">KC12</strain>
    </source>
</reference>
<gene>
    <name evidence="3" type="ORF">DYL59_13450</name>
</gene>
<evidence type="ECO:0000256" key="1">
    <source>
        <dbReference type="SAM" id="MobiDB-lite"/>
    </source>
</evidence>
<evidence type="ECO:0000259" key="2">
    <source>
        <dbReference type="Pfam" id="PF20178"/>
    </source>
</evidence>
<dbReference type="RefSeq" id="WP_135289623.1">
    <property type="nucleotide sequence ID" value="NZ_QUZU01000014.1"/>
</dbReference>
<comment type="caution">
    <text evidence="3">The sequence shown here is derived from an EMBL/GenBank/DDBJ whole genome shotgun (WGS) entry which is preliminary data.</text>
</comment>
<organism evidence="3 4">
    <name type="scientific">Pseudomonas kairouanensis</name>
    <dbReference type="NCBI Taxonomy" id="2293832"/>
    <lineage>
        <taxon>Bacteria</taxon>
        <taxon>Pseudomonadati</taxon>
        <taxon>Pseudomonadota</taxon>
        <taxon>Gammaproteobacteria</taxon>
        <taxon>Pseudomonadales</taxon>
        <taxon>Pseudomonadaceae</taxon>
        <taxon>Pseudomonas</taxon>
    </lineage>
</organism>
<dbReference type="Pfam" id="PF20178">
    <property type="entry name" value="ToxA_N"/>
    <property type="match status" value="1"/>
</dbReference>
<evidence type="ECO:0000313" key="4">
    <source>
        <dbReference type="Proteomes" id="UP000297391"/>
    </source>
</evidence>
<keyword evidence="4" id="KW-1185">Reference proteome</keyword>
<dbReference type="OrthoDB" id="7033233at2"/>